<accession>A0A9P0E7C9</accession>
<evidence type="ECO:0000313" key="1">
    <source>
        <dbReference type="EMBL" id="CAH1391330.1"/>
    </source>
</evidence>
<dbReference type="Proteomes" id="UP001152798">
    <property type="component" value="Chromosome 1"/>
</dbReference>
<name>A0A9P0E7C9_NEZVI</name>
<keyword evidence="2" id="KW-1185">Reference proteome</keyword>
<dbReference type="EMBL" id="OV725077">
    <property type="protein sequence ID" value="CAH1391330.1"/>
    <property type="molecule type" value="Genomic_DNA"/>
</dbReference>
<organism evidence="1 2">
    <name type="scientific">Nezara viridula</name>
    <name type="common">Southern green stink bug</name>
    <name type="synonym">Cimex viridulus</name>
    <dbReference type="NCBI Taxonomy" id="85310"/>
    <lineage>
        <taxon>Eukaryota</taxon>
        <taxon>Metazoa</taxon>
        <taxon>Ecdysozoa</taxon>
        <taxon>Arthropoda</taxon>
        <taxon>Hexapoda</taxon>
        <taxon>Insecta</taxon>
        <taxon>Pterygota</taxon>
        <taxon>Neoptera</taxon>
        <taxon>Paraneoptera</taxon>
        <taxon>Hemiptera</taxon>
        <taxon>Heteroptera</taxon>
        <taxon>Panheteroptera</taxon>
        <taxon>Pentatomomorpha</taxon>
        <taxon>Pentatomoidea</taxon>
        <taxon>Pentatomidae</taxon>
        <taxon>Pentatominae</taxon>
        <taxon>Nezara</taxon>
    </lineage>
</organism>
<protein>
    <submittedName>
        <fullName evidence="1">Uncharacterized protein</fullName>
    </submittedName>
</protein>
<sequence length="38" mass="4264">MVADEILVPESKVLTVFSSLADSYEIDLQLKKKGAIRR</sequence>
<reference evidence="1" key="1">
    <citation type="submission" date="2022-01" db="EMBL/GenBank/DDBJ databases">
        <authorList>
            <person name="King R."/>
        </authorList>
    </citation>
    <scope>NUCLEOTIDE SEQUENCE</scope>
</reference>
<dbReference type="AlphaFoldDB" id="A0A9P0E7C9"/>
<gene>
    <name evidence="1" type="ORF">NEZAVI_LOCUS2368</name>
</gene>
<proteinExistence type="predicted"/>
<evidence type="ECO:0000313" key="2">
    <source>
        <dbReference type="Proteomes" id="UP001152798"/>
    </source>
</evidence>